<keyword evidence="2" id="KW-1185">Reference proteome</keyword>
<protein>
    <recommendedName>
        <fullName evidence="3">DoxX family protein</fullName>
    </recommendedName>
</protein>
<evidence type="ECO:0008006" key="3">
    <source>
        <dbReference type="Google" id="ProtNLM"/>
    </source>
</evidence>
<accession>A0ABW2RZK5</accession>
<sequence length="113" mass="12254">MTRRKRRAAQALVTGREPKNPVVIQARGADSLPARLLGVALAGTGAAHFTAPRAFDGLTAKAFPRGTRQWTYRNGATELLLGLAIVYHRTRVLGSVGLFAYTAWLGGQLARRR</sequence>
<name>A0ABW2RZK5_9NOCA</name>
<comment type="caution">
    <text evidence="1">The sequence shown here is derived from an EMBL/GenBank/DDBJ whole genome shotgun (WGS) entry which is preliminary data.</text>
</comment>
<dbReference type="EMBL" id="JBHTCS010000017">
    <property type="protein sequence ID" value="MFC7449277.1"/>
    <property type="molecule type" value="Genomic_DNA"/>
</dbReference>
<organism evidence="1 2">
    <name type="scientific">Rhodococcus daqingensis</name>
    <dbReference type="NCBI Taxonomy" id="2479363"/>
    <lineage>
        <taxon>Bacteria</taxon>
        <taxon>Bacillati</taxon>
        <taxon>Actinomycetota</taxon>
        <taxon>Actinomycetes</taxon>
        <taxon>Mycobacteriales</taxon>
        <taxon>Nocardiaceae</taxon>
        <taxon>Rhodococcus</taxon>
    </lineage>
</organism>
<evidence type="ECO:0000313" key="1">
    <source>
        <dbReference type="EMBL" id="MFC7449277.1"/>
    </source>
</evidence>
<reference evidence="2" key="1">
    <citation type="journal article" date="2019" name="Int. J. Syst. Evol. Microbiol.">
        <title>The Global Catalogue of Microorganisms (GCM) 10K type strain sequencing project: providing services to taxonomists for standard genome sequencing and annotation.</title>
        <authorList>
            <consortium name="The Broad Institute Genomics Platform"/>
            <consortium name="The Broad Institute Genome Sequencing Center for Infectious Disease"/>
            <person name="Wu L."/>
            <person name="Ma J."/>
        </authorList>
    </citation>
    <scope>NUCLEOTIDE SEQUENCE [LARGE SCALE GENOMIC DNA]</scope>
    <source>
        <strain evidence="2">ICMP 19430</strain>
    </source>
</reference>
<gene>
    <name evidence="1" type="ORF">ACFQS9_15390</name>
</gene>
<proteinExistence type="predicted"/>
<dbReference type="RefSeq" id="WP_378406114.1">
    <property type="nucleotide sequence ID" value="NZ_JBHTCS010000017.1"/>
</dbReference>
<evidence type="ECO:0000313" key="2">
    <source>
        <dbReference type="Proteomes" id="UP001596484"/>
    </source>
</evidence>
<dbReference type="Proteomes" id="UP001596484">
    <property type="component" value="Unassembled WGS sequence"/>
</dbReference>